<dbReference type="CDD" id="cd00060">
    <property type="entry name" value="FHA"/>
    <property type="match status" value="1"/>
</dbReference>
<evidence type="ECO:0000259" key="5">
    <source>
        <dbReference type="PROSITE" id="PS50006"/>
    </source>
</evidence>
<evidence type="ECO:0000256" key="4">
    <source>
        <dbReference type="PROSITE-ProRule" id="PRU01091"/>
    </source>
</evidence>
<evidence type="ECO:0000256" key="2">
    <source>
        <dbReference type="ARBA" id="ARBA00023125"/>
    </source>
</evidence>
<dbReference type="SUPFAM" id="SSF49879">
    <property type="entry name" value="SMAD/FHA domain"/>
    <property type="match status" value="1"/>
</dbReference>
<evidence type="ECO:0008006" key="9">
    <source>
        <dbReference type="Google" id="ProtNLM"/>
    </source>
</evidence>
<dbReference type="PROSITE" id="PS50006">
    <property type="entry name" value="FHA_DOMAIN"/>
    <property type="match status" value="1"/>
</dbReference>
<dbReference type="PROSITE" id="PS51755">
    <property type="entry name" value="OMPR_PHOB"/>
    <property type="match status" value="1"/>
</dbReference>
<evidence type="ECO:0000256" key="3">
    <source>
        <dbReference type="ARBA" id="ARBA00023163"/>
    </source>
</evidence>
<dbReference type="SMART" id="SM00862">
    <property type="entry name" value="Trans_reg_C"/>
    <property type="match status" value="1"/>
</dbReference>
<dbReference type="GO" id="GO:0000160">
    <property type="term" value="P:phosphorelay signal transduction system"/>
    <property type="evidence" value="ECO:0007669"/>
    <property type="project" value="InterPro"/>
</dbReference>
<dbReference type="Gene3D" id="2.60.200.20">
    <property type="match status" value="1"/>
</dbReference>
<evidence type="ECO:0000313" key="7">
    <source>
        <dbReference type="EMBL" id="GIO45327.1"/>
    </source>
</evidence>
<evidence type="ECO:0000259" key="6">
    <source>
        <dbReference type="PROSITE" id="PS51755"/>
    </source>
</evidence>
<dbReference type="InterPro" id="IPR008984">
    <property type="entry name" value="SMAD_FHA_dom_sf"/>
</dbReference>
<dbReference type="AlphaFoldDB" id="A0A920CQI9"/>
<dbReference type="InterPro" id="IPR016032">
    <property type="entry name" value="Sig_transdc_resp-reg_C-effctor"/>
</dbReference>
<organism evidence="7 8">
    <name type="scientific">Paenibacillus azoreducens</name>
    <dbReference type="NCBI Taxonomy" id="116718"/>
    <lineage>
        <taxon>Bacteria</taxon>
        <taxon>Bacillati</taxon>
        <taxon>Bacillota</taxon>
        <taxon>Bacilli</taxon>
        <taxon>Bacillales</taxon>
        <taxon>Paenibacillaceae</taxon>
        <taxon>Paenibacillus</taxon>
    </lineage>
</organism>
<dbReference type="InterPro" id="IPR001867">
    <property type="entry name" value="OmpR/PhoB-type_DNA-bd"/>
</dbReference>
<keyword evidence="8" id="KW-1185">Reference proteome</keyword>
<name>A0A920CQI9_9BACL</name>
<accession>A0A920CQI9</accession>
<feature type="domain" description="OmpR/PhoB-type" evidence="6">
    <location>
        <begin position="117"/>
        <end position="222"/>
    </location>
</feature>
<protein>
    <recommendedName>
        <fullName evidence="9">FHA domain-containing protein</fullName>
    </recommendedName>
</protein>
<dbReference type="Pfam" id="PF00486">
    <property type="entry name" value="Trans_reg_C"/>
    <property type="match status" value="1"/>
</dbReference>
<keyword evidence="2 4" id="KW-0238">DNA-binding</keyword>
<gene>
    <name evidence="7" type="ORF">J34TS1_00920</name>
</gene>
<dbReference type="GO" id="GO:0006355">
    <property type="term" value="P:regulation of DNA-templated transcription"/>
    <property type="evidence" value="ECO:0007669"/>
    <property type="project" value="InterPro"/>
</dbReference>
<dbReference type="InterPro" id="IPR000253">
    <property type="entry name" value="FHA_dom"/>
</dbReference>
<reference evidence="7 8" key="1">
    <citation type="submission" date="2021-03" db="EMBL/GenBank/DDBJ databases">
        <title>Antimicrobial resistance genes in bacteria isolated from Japanese honey, and their potential for conferring macrolide and lincosamide resistance in the American foulbrood pathogen Paenibacillus larvae.</title>
        <authorList>
            <person name="Okamoto M."/>
            <person name="Kumagai M."/>
            <person name="Kanamori H."/>
            <person name="Takamatsu D."/>
        </authorList>
    </citation>
    <scope>NUCLEOTIDE SEQUENCE [LARGE SCALE GENOMIC DNA]</scope>
    <source>
        <strain evidence="7 8">J34TS1</strain>
    </source>
</reference>
<dbReference type="SUPFAM" id="SSF46894">
    <property type="entry name" value="C-terminal effector domain of the bipartite response regulators"/>
    <property type="match status" value="1"/>
</dbReference>
<dbReference type="Pfam" id="PF00498">
    <property type="entry name" value="FHA"/>
    <property type="match status" value="1"/>
</dbReference>
<dbReference type="SMART" id="SM00240">
    <property type="entry name" value="FHA"/>
    <property type="match status" value="1"/>
</dbReference>
<keyword evidence="1" id="KW-0805">Transcription regulation</keyword>
<evidence type="ECO:0000313" key="8">
    <source>
        <dbReference type="Proteomes" id="UP000682811"/>
    </source>
</evidence>
<comment type="caution">
    <text evidence="7">The sequence shown here is derived from an EMBL/GenBank/DDBJ whole genome shotgun (WGS) entry which is preliminary data.</text>
</comment>
<feature type="domain" description="FHA" evidence="5">
    <location>
        <begin position="31"/>
        <end position="83"/>
    </location>
</feature>
<proteinExistence type="predicted"/>
<evidence type="ECO:0000256" key="1">
    <source>
        <dbReference type="ARBA" id="ARBA00023015"/>
    </source>
</evidence>
<sequence>MNLPEIIKVIVDTAGQKGHGSFLYLEPGKRITIGRHAGAGQDVLTIYNQLVSKRHCCIYRIHNELYVEDLGSKNGTELNGQRLIPHQKYPLTTEDRLTLVSGLVGLQLESESDFEETREYKISELLDREVQLHDHLQSIQVGREHVTLSKKEYQLFKLLHSRLDHFVTKEEIMQYVWPERCIEDAELVGVDEVNSLIYRTNKKLEFGFVIKSVYKKGVYMKREESASEPQMHMLQK</sequence>
<dbReference type="InterPro" id="IPR036388">
    <property type="entry name" value="WH-like_DNA-bd_sf"/>
</dbReference>
<dbReference type="Proteomes" id="UP000682811">
    <property type="component" value="Unassembled WGS sequence"/>
</dbReference>
<keyword evidence="3" id="KW-0804">Transcription</keyword>
<dbReference type="GO" id="GO:0003677">
    <property type="term" value="F:DNA binding"/>
    <property type="evidence" value="ECO:0007669"/>
    <property type="project" value="UniProtKB-UniRule"/>
</dbReference>
<dbReference type="EMBL" id="BORT01000001">
    <property type="protein sequence ID" value="GIO45327.1"/>
    <property type="molecule type" value="Genomic_DNA"/>
</dbReference>
<feature type="DNA-binding region" description="OmpR/PhoB-type" evidence="4">
    <location>
        <begin position="117"/>
        <end position="222"/>
    </location>
</feature>
<dbReference type="Gene3D" id="1.10.10.10">
    <property type="entry name" value="Winged helix-like DNA-binding domain superfamily/Winged helix DNA-binding domain"/>
    <property type="match status" value="1"/>
</dbReference>